<evidence type="ECO:0000313" key="2">
    <source>
        <dbReference type="EMBL" id="RDY02599.1"/>
    </source>
</evidence>
<name>A0A371HIK7_MUCPR</name>
<gene>
    <name evidence="2" type="primary">gag-pol</name>
    <name evidence="2" type="ORF">CR513_13926</name>
</gene>
<dbReference type="AlphaFoldDB" id="A0A371HIK7"/>
<keyword evidence="3" id="KW-1185">Reference proteome</keyword>
<proteinExistence type="predicted"/>
<accession>A0A371HIK7</accession>
<feature type="domain" description="Integrase catalytic" evidence="1">
    <location>
        <begin position="71"/>
        <end position="261"/>
    </location>
</feature>
<feature type="non-terminal residue" evidence="2">
    <location>
        <position position="1"/>
    </location>
</feature>
<dbReference type="SUPFAM" id="SSF53098">
    <property type="entry name" value="Ribonuclease H-like"/>
    <property type="match status" value="1"/>
</dbReference>
<comment type="caution">
    <text evidence="2">The sequence shown here is derived from an EMBL/GenBank/DDBJ whole genome shotgun (WGS) entry which is preliminary data.</text>
</comment>
<dbReference type="PANTHER" id="PTHR47266">
    <property type="entry name" value="ENDONUCLEASE-RELATED"/>
    <property type="match status" value="1"/>
</dbReference>
<dbReference type="Gene3D" id="3.30.420.10">
    <property type="entry name" value="Ribonuclease H-like superfamily/Ribonuclease H"/>
    <property type="match status" value="1"/>
</dbReference>
<sequence>MVCLHMQFSRRIYFSTKGKSLKAKLNIMYGTIHTCDNSQVYSRSRDSIGPPLLPFNSRRRQLQINSNGLKGSIGPQFFKTLTNLPWPANYVSEQKWPLAEDMKCPNNQLYFVKSSMCGVLISWDHSQSPKETLTFSSLLTTSRDGWKLRPPRQTMQKLLFGVPRALISDQGSHFCNKTMSTLLEKYGVAHRVATAYHPQTNGQAKVFNREIKKLLQKMSRLLEDALWAHRTAYQTPLGTSPYRIVFGKAFHLPVVIEHRAYWVVKKCNMAYNQVGQERKLQLQELEELRLEAYENSRIYKAKILRKEFKVGQKVLLFHSRLKLIVVELKDEASNRIFQVNGHQLKHFHEDLMPMVGEVERRPYRMTHIERTFPIPIIFMLCIGDNASS</sequence>
<dbReference type="InterPro" id="IPR012337">
    <property type="entry name" value="RNaseH-like_sf"/>
</dbReference>
<organism evidence="2 3">
    <name type="scientific">Mucuna pruriens</name>
    <name type="common">Velvet bean</name>
    <name type="synonym">Dolichos pruriens</name>
    <dbReference type="NCBI Taxonomy" id="157652"/>
    <lineage>
        <taxon>Eukaryota</taxon>
        <taxon>Viridiplantae</taxon>
        <taxon>Streptophyta</taxon>
        <taxon>Embryophyta</taxon>
        <taxon>Tracheophyta</taxon>
        <taxon>Spermatophyta</taxon>
        <taxon>Magnoliopsida</taxon>
        <taxon>eudicotyledons</taxon>
        <taxon>Gunneridae</taxon>
        <taxon>Pentapetalae</taxon>
        <taxon>rosids</taxon>
        <taxon>fabids</taxon>
        <taxon>Fabales</taxon>
        <taxon>Fabaceae</taxon>
        <taxon>Papilionoideae</taxon>
        <taxon>50 kb inversion clade</taxon>
        <taxon>NPAAA clade</taxon>
        <taxon>indigoferoid/millettioid clade</taxon>
        <taxon>Phaseoleae</taxon>
        <taxon>Mucuna</taxon>
    </lineage>
</organism>
<dbReference type="GO" id="GO:0003676">
    <property type="term" value="F:nucleic acid binding"/>
    <property type="evidence" value="ECO:0007669"/>
    <property type="project" value="InterPro"/>
</dbReference>
<dbReference type="PROSITE" id="PS50994">
    <property type="entry name" value="INTEGRASE"/>
    <property type="match status" value="1"/>
</dbReference>
<dbReference type="Proteomes" id="UP000257109">
    <property type="component" value="Unassembled WGS sequence"/>
</dbReference>
<reference evidence="2" key="1">
    <citation type="submission" date="2018-05" db="EMBL/GenBank/DDBJ databases">
        <title>Draft genome of Mucuna pruriens seed.</title>
        <authorList>
            <person name="Nnadi N.E."/>
            <person name="Vos R."/>
            <person name="Hasami M.H."/>
            <person name="Devisetty U.K."/>
            <person name="Aguiy J.C."/>
        </authorList>
    </citation>
    <scope>NUCLEOTIDE SEQUENCE [LARGE SCALE GENOMIC DNA]</scope>
    <source>
        <strain evidence="2">JCA_2017</strain>
    </source>
</reference>
<evidence type="ECO:0000259" key="1">
    <source>
        <dbReference type="PROSITE" id="PS50994"/>
    </source>
</evidence>
<dbReference type="InterPro" id="IPR001584">
    <property type="entry name" value="Integrase_cat-core"/>
</dbReference>
<dbReference type="InterPro" id="IPR052160">
    <property type="entry name" value="Gypsy_RT_Integrase-like"/>
</dbReference>
<protein>
    <submittedName>
        <fullName evidence="2">Gag-Pol polyprotein</fullName>
    </submittedName>
</protein>
<dbReference type="GO" id="GO:0015074">
    <property type="term" value="P:DNA integration"/>
    <property type="evidence" value="ECO:0007669"/>
    <property type="project" value="InterPro"/>
</dbReference>
<evidence type="ECO:0000313" key="3">
    <source>
        <dbReference type="Proteomes" id="UP000257109"/>
    </source>
</evidence>
<dbReference type="InterPro" id="IPR036397">
    <property type="entry name" value="RNaseH_sf"/>
</dbReference>
<feature type="non-terminal residue" evidence="2">
    <location>
        <position position="388"/>
    </location>
</feature>
<dbReference type="EMBL" id="QJKJ01002502">
    <property type="protein sequence ID" value="RDY02599.1"/>
    <property type="molecule type" value="Genomic_DNA"/>
</dbReference>